<sequence>ARAKIGYYIGDGTSILVWNVAWLPDNKPYIIQSPRVNEIVMVVDLINSQTRLRWCLERFGDYTVHSGYRLLLRGFPGSDSDSYRDIEPERQTFWDIRMNEATLVDWLCHLYYENTHQRSLITITIWALWLSRNKLVYEGSRQTVNELSPFVLGCVKELEMIEKTYPKASQDQLVRWTPPKTRWAKANFDEGFCSDLHKSSTKVVIQDENGLLMGVYCSWNRNIRSPEATEALAAVQAVRFAQDMGFRRVTFEGDSIVVISKIEAQHLDRSEVSIYIWEAK</sequence>
<dbReference type="PANTHER" id="PTHR47074">
    <property type="entry name" value="BNAC02G40300D PROTEIN"/>
    <property type="match status" value="1"/>
</dbReference>
<dbReference type="InterPro" id="IPR052929">
    <property type="entry name" value="RNase_H-like_EbsB-rel"/>
</dbReference>
<dbReference type="Proteomes" id="UP000593575">
    <property type="component" value="Unassembled WGS sequence"/>
</dbReference>
<evidence type="ECO:0000313" key="3">
    <source>
        <dbReference type="Proteomes" id="UP000593575"/>
    </source>
</evidence>
<keyword evidence="3" id="KW-1185">Reference proteome</keyword>
<proteinExistence type="predicted"/>
<protein>
    <recommendedName>
        <fullName evidence="1">RNase H type-1 domain-containing protein</fullName>
    </recommendedName>
</protein>
<dbReference type="PANTHER" id="PTHR47074:SF61">
    <property type="entry name" value="RNASE H TYPE-1 DOMAIN-CONTAINING PROTEIN"/>
    <property type="match status" value="1"/>
</dbReference>
<gene>
    <name evidence="2" type="ORF">Goarm_022890</name>
</gene>
<feature type="non-terminal residue" evidence="2">
    <location>
        <position position="1"/>
    </location>
</feature>
<feature type="domain" description="RNase H type-1" evidence="1">
    <location>
        <begin position="187"/>
        <end position="279"/>
    </location>
</feature>
<accession>A0A7J9KDX2</accession>
<name>A0A7J9KDX2_9ROSI</name>
<dbReference type="EMBL" id="JABFAE010207308">
    <property type="protein sequence ID" value="MBA0844664.1"/>
    <property type="molecule type" value="Genomic_DNA"/>
</dbReference>
<dbReference type="CDD" id="cd06222">
    <property type="entry name" value="RNase_H_like"/>
    <property type="match status" value="1"/>
</dbReference>
<evidence type="ECO:0000259" key="1">
    <source>
        <dbReference type="Pfam" id="PF13456"/>
    </source>
</evidence>
<dbReference type="GO" id="GO:0004523">
    <property type="term" value="F:RNA-DNA hybrid ribonuclease activity"/>
    <property type="evidence" value="ECO:0007669"/>
    <property type="project" value="InterPro"/>
</dbReference>
<organism evidence="2 3">
    <name type="scientific">Gossypium armourianum</name>
    <dbReference type="NCBI Taxonomy" id="34283"/>
    <lineage>
        <taxon>Eukaryota</taxon>
        <taxon>Viridiplantae</taxon>
        <taxon>Streptophyta</taxon>
        <taxon>Embryophyta</taxon>
        <taxon>Tracheophyta</taxon>
        <taxon>Spermatophyta</taxon>
        <taxon>Magnoliopsida</taxon>
        <taxon>eudicotyledons</taxon>
        <taxon>Gunneridae</taxon>
        <taxon>Pentapetalae</taxon>
        <taxon>rosids</taxon>
        <taxon>malvids</taxon>
        <taxon>Malvales</taxon>
        <taxon>Malvaceae</taxon>
        <taxon>Malvoideae</taxon>
        <taxon>Gossypium</taxon>
    </lineage>
</organism>
<dbReference type="GO" id="GO:0003676">
    <property type="term" value="F:nucleic acid binding"/>
    <property type="evidence" value="ECO:0007669"/>
    <property type="project" value="InterPro"/>
</dbReference>
<comment type="caution">
    <text evidence="2">The sequence shown here is derived from an EMBL/GenBank/DDBJ whole genome shotgun (WGS) entry which is preliminary data.</text>
</comment>
<dbReference type="InterPro" id="IPR044730">
    <property type="entry name" value="RNase_H-like_dom_plant"/>
</dbReference>
<evidence type="ECO:0000313" key="2">
    <source>
        <dbReference type="EMBL" id="MBA0844664.1"/>
    </source>
</evidence>
<dbReference type="InterPro" id="IPR002156">
    <property type="entry name" value="RNaseH_domain"/>
</dbReference>
<dbReference type="Pfam" id="PF13456">
    <property type="entry name" value="RVT_3"/>
    <property type="match status" value="1"/>
</dbReference>
<dbReference type="AlphaFoldDB" id="A0A7J9KDX2"/>
<reference evidence="2 3" key="1">
    <citation type="journal article" date="2019" name="Genome Biol. Evol.">
        <title>Insights into the evolution of the New World diploid cottons (Gossypium, subgenus Houzingenia) based on genome sequencing.</title>
        <authorList>
            <person name="Grover C.E."/>
            <person name="Arick M.A. 2nd"/>
            <person name="Thrash A."/>
            <person name="Conover J.L."/>
            <person name="Sanders W.S."/>
            <person name="Peterson D.G."/>
            <person name="Frelichowski J.E."/>
            <person name="Scheffler J.A."/>
            <person name="Scheffler B.E."/>
            <person name="Wendel J.F."/>
        </authorList>
    </citation>
    <scope>NUCLEOTIDE SEQUENCE [LARGE SCALE GENOMIC DNA]</scope>
    <source>
        <strain evidence="2">6</strain>
        <tissue evidence="2">Leaf</tissue>
    </source>
</reference>